<evidence type="ECO:0000256" key="1">
    <source>
        <dbReference type="ARBA" id="ARBA00004651"/>
    </source>
</evidence>
<evidence type="ECO:0000313" key="8">
    <source>
        <dbReference type="EMBL" id="KXA94772.1"/>
    </source>
</evidence>
<evidence type="ECO:0000256" key="3">
    <source>
        <dbReference type="ARBA" id="ARBA00022475"/>
    </source>
</evidence>
<comment type="subcellular location">
    <subcellularLocation>
        <location evidence="1">Cell membrane</location>
        <topology evidence="1">Multi-pass membrane protein</topology>
    </subcellularLocation>
</comment>
<dbReference type="Proteomes" id="UP000070155">
    <property type="component" value="Unassembled WGS sequence"/>
</dbReference>
<dbReference type="Pfam" id="PF03773">
    <property type="entry name" value="ArsP_1"/>
    <property type="match status" value="1"/>
</dbReference>
<feature type="transmembrane region" description="Helical" evidence="7">
    <location>
        <begin position="105"/>
        <end position="126"/>
    </location>
</feature>
<keyword evidence="9" id="KW-1185">Reference proteome</keyword>
<evidence type="ECO:0000256" key="4">
    <source>
        <dbReference type="ARBA" id="ARBA00022692"/>
    </source>
</evidence>
<comment type="similarity">
    <text evidence="2">Belongs to the UPF0718 family.</text>
</comment>
<dbReference type="GO" id="GO:0005886">
    <property type="term" value="C:plasma membrane"/>
    <property type="evidence" value="ECO:0007669"/>
    <property type="project" value="UniProtKB-SubCell"/>
</dbReference>
<evidence type="ECO:0000256" key="2">
    <source>
        <dbReference type="ARBA" id="ARBA00006386"/>
    </source>
</evidence>
<name>A0A133UKM6_9EURY</name>
<keyword evidence="5 7" id="KW-1133">Transmembrane helix</keyword>
<gene>
    <name evidence="8" type="ORF">AKJ36_02260</name>
</gene>
<evidence type="ECO:0000313" key="9">
    <source>
        <dbReference type="Proteomes" id="UP000070155"/>
    </source>
</evidence>
<proteinExistence type="inferred from homology"/>
<feature type="transmembrane region" description="Helical" evidence="7">
    <location>
        <begin position="138"/>
        <end position="159"/>
    </location>
</feature>
<organism evidence="8 9">
    <name type="scientific">candidate division MSBL1 archaeon SCGC-AAA259I07</name>
    <dbReference type="NCBI Taxonomy" id="1698266"/>
    <lineage>
        <taxon>Archaea</taxon>
        <taxon>Methanobacteriati</taxon>
        <taxon>Methanobacteriota</taxon>
        <taxon>candidate division MSBL1</taxon>
    </lineage>
</organism>
<comment type="caution">
    <text evidence="8">The sequence shown here is derived from an EMBL/GenBank/DDBJ whole genome shotgun (WGS) entry which is preliminary data.</text>
</comment>
<evidence type="ECO:0000256" key="5">
    <source>
        <dbReference type="ARBA" id="ARBA00022989"/>
    </source>
</evidence>
<feature type="transmembrane region" description="Helical" evidence="7">
    <location>
        <begin position="41"/>
        <end position="61"/>
    </location>
</feature>
<evidence type="ECO:0000256" key="7">
    <source>
        <dbReference type="SAM" id="Phobius"/>
    </source>
</evidence>
<protein>
    <submittedName>
        <fullName evidence="8">Permease</fullName>
    </submittedName>
</protein>
<keyword evidence="4 7" id="KW-0812">Transmembrane</keyword>
<evidence type="ECO:0000256" key="6">
    <source>
        <dbReference type="ARBA" id="ARBA00023136"/>
    </source>
</evidence>
<reference evidence="8 9" key="1">
    <citation type="journal article" date="2016" name="Sci. Rep.">
        <title>Metabolic traits of an uncultured archaeal lineage -MSBL1- from brine pools of the Red Sea.</title>
        <authorList>
            <person name="Mwirichia R."/>
            <person name="Alam I."/>
            <person name="Rashid M."/>
            <person name="Vinu M."/>
            <person name="Ba-Alawi W."/>
            <person name="Anthony Kamau A."/>
            <person name="Kamanda Ngugi D."/>
            <person name="Goker M."/>
            <person name="Klenk H.P."/>
            <person name="Bajic V."/>
            <person name="Stingl U."/>
        </authorList>
    </citation>
    <scope>NUCLEOTIDE SEQUENCE [LARGE SCALE GENOMIC DNA]</scope>
    <source>
        <strain evidence="8">SCGC-AAA259I07</strain>
    </source>
</reference>
<feature type="transmembrane region" description="Helical" evidence="7">
    <location>
        <begin position="5"/>
        <end position="21"/>
    </location>
</feature>
<keyword evidence="6 7" id="KW-0472">Membrane</keyword>
<dbReference type="AlphaFoldDB" id="A0A133UKM6"/>
<keyword evidence="3" id="KW-1003">Cell membrane</keyword>
<sequence>MSITAIVINVFALVSLLVAFIKSKEKAVRSLKMAGMSFLRILPMILLIVVIVGLLLGFVPPDQIAKFIGEQSGVFGVLLIGSIGAVIHMPSLIAFPLAASLLEGGASIMSAAAFITTLTMIGTIYLPMEIKILGKEMALLRNGLSFAVAITISLLMGLIL</sequence>
<feature type="transmembrane region" description="Helical" evidence="7">
    <location>
        <begin position="73"/>
        <end position="99"/>
    </location>
</feature>
<dbReference type="EMBL" id="LHXQ01000029">
    <property type="protein sequence ID" value="KXA94772.1"/>
    <property type="molecule type" value="Genomic_DNA"/>
</dbReference>
<dbReference type="InterPro" id="IPR005524">
    <property type="entry name" value="DUF318"/>
</dbReference>
<accession>A0A133UKM6</accession>